<dbReference type="EMBL" id="BGPR01011647">
    <property type="protein sequence ID" value="GBN52337.1"/>
    <property type="molecule type" value="Genomic_DNA"/>
</dbReference>
<dbReference type="AlphaFoldDB" id="A0A4Y2PQ16"/>
<keyword evidence="2" id="KW-1185">Reference proteome</keyword>
<protein>
    <submittedName>
        <fullName evidence="1">Uncharacterized protein</fullName>
    </submittedName>
</protein>
<sequence>MPFLAEQDPIFHNISSAVFVWNRNFLPHSIDLDVDYWGNRFGQNGNKTQQTLTFSQTGLAADRRNGFKCIGFLERKARMAAPQQLVISNTYLPESTGRTRNGIVVYLSV</sequence>
<evidence type="ECO:0000313" key="1">
    <source>
        <dbReference type="EMBL" id="GBN52337.1"/>
    </source>
</evidence>
<dbReference type="Proteomes" id="UP000499080">
    <property type="component" value="Unassembled WGS sequence"/>
</dbReference>
<evidence type="ECO:0000313" key="2">
    <source>
        <dbReference type="Proteomes" id="UP000499080"/>
    </source>
</evidence>
<comment type="caution">
    <text evidence="1">The sequence shown here is derived from an EMBL/GenBank/DDBJ whole genome shotgun (WGS) entry which is preliminary data.</text>
</comment>
<name>A0A4Y2PQ16_ARAVE</name>
<accession>A0A4Y2PQ16</accession>
<reference evidence="1 2" key="1">
    <citation type="journal article" date="2019" name="Sci. Rep.">
        <title>Orb-weaving spider Araneus ventricosus genome elucidates the spidroin gene catalogue.</title>
        <authorList>
            <person name="Kono N."/>
            <person name="Nakamura H."/>
            <person name="Ohtoshi R."/>
            <person name="Moran D.A.P."/>
            <person name="Shinohara A."/>
            <person name="Yoshida Y."/>
            <person name="Fujiwara M."/>
            <person name="Mori M."/>
            <person name="Tomita M."/>
            <person name="Arakawa K."/>
        </authorList>
    </citation>
    <scope>NUCLEOTIDE SEQUENCE [LARGE SCALE GENOMIC DNA]</scope>
</reference>
<organism evidence="1 2">
    <name type="scientific">Araneus ventricosus</name>
    <name type="common">Orbweaver spider</name>
    <name type="synonym">Epeira ventricosa</name>
    <dbReference type="NCBI Taxonomy" id="182803"/>
    <lineage>
        <taxon>Eukaryota</taxon>
        <taxon>Metazoa</taxon>
        <taxon>Ecdysozoa</taxon>
        <taxon>Arthropoda</taxon>
        <taxon>Chelicerata</taxon>
        <taxon>Arachnida</taxon>
        <taxon>Araneae</taxon>
        <taxon>Araneomorphae</taxon>
        <taxon>Entelegynae</taxon>
        <taxon>Araneoidea</taxon>
        <taxon>Araneidae</taxon>
        <taxon>Araneus</taxon>
    </lineage>
</organism>
<proteinExistence type="predicted"/>
<gene>
    <name evidence="1" type="ORF">AVEN_173247_1</name>
</gene>